<evidence type="ECO:0000313" key="2">
    <source>
        <dbReference type="EMBL" id="MBO0657350.1"/>
    </source>
</evidence>
<feature type="compositionally biased region" description="Basic and acidic residues" evidence="1">
    <location>
        <begin position="23"/>
        <end position="36"/>
    </location>
</feature>
<protein>
    <submittedName>
        <fullName evidence="2">Uncharacterized protein</fullName>
    </submittedName>
</protein>
<comment type="caution">
    <text evidence="2">The sequence shown here is derived from an EMBL/GenBank/DDBJ whole genome shotgun (WGS) entry which is preliminary data.</text>
</comment>
<feature type="region of interest" description="Disordered" evidence="1">
    <location>
        <begin position="1"/>
        <end position="54"/>
    </location>
</feature>
<evidence type="ECO:0000313" key="3">
    <source>
        <dbReference type="Proteomes" id="UP000664781"/>
    </source>
</evidence>
<proteinExistence type="predicted"/>
<accession>A0A939FSK8</accession>
<dbReference type="EMBL" id="JAFMOF010000008">
    <property type="protein sequence ID" value="MBO0657350.1"/>
    <property type="molecule type" value="Genomic_DNA"/>
</dbReference>
<organism evidence="2 3">
    <name type="scientific">Streptomyces triculaminicus</name>
    <dbReference type="NCBI Taxonomy" id="2816232"/>
    <lineage>
        <taxon>Bacteria</taxon>
        <taxon>Bacillati</taxon>
        <taxon>Actinomycetota</taxon>
        <taxon>Actinomycetes</taxon>
        <taxon>Kitasatosporales</taxon>
        <taxon>Streptomycetaceae</taxon>
        <taxon>Streptomyces</taxon>
    </lineage>
</organism>
<sequence length="234" mass="26094">MARRHNNEEMVAMSQQFPGADKGSPEPDVRDAEPVRIPDGLAGELSARPEHTGRKRELYPDVPLVLDGEVVEDLERMNAEVTRPLFMTRLIHNSTLALGAFTDREAMLSEACRMYTDAEEGELEAALEATCTQPPDALPTQVCFFEDNDEQGDVKCVEAGLGYPDLSKVHRGFLGAGDWNFVISSLSKCRFDVSLFDLLEWHGDEFFQPKGCNTPDLGRFRWNDLAVSIANWGT</sequence>
<name>A0A939FSK8_9ACTN</name>
<dbReference type="RefSeq" id="WP_143587552.1">
    <property type="nucleotide sequence ID" value="NZ_JAFMOF010000008.1"/>
</dbReference>
<reference evidence="2" key="1">
    <citation type="submission" date="2021-03" db="EMBL/GenBank/DDBJ databases">
        <title>Streptomyces strains.</title>
        <authorList>
            <person name="Lund M.B."/>
            <person name="Toerring T."/>
        </authorList>
    </citation>
    <scope>NUCLEOTIDE SEQUENCE</scope>
    <source>
        <strain evidence="2">JCM 4242</strain>
    </source>
</reference>
<dbReference type="Proteomes" id="UP000664781">
    <property type="component" value="Unassembled WGS sequence"/>
</dbReference>
<keyword evidence="3" id="KW-1185">Reference proteome</keyword>
<evidence type="ECO:0000256" key="1">
    <source>
        <dbReference type="SAM" id="MobiDB-lite"/>
    </source>
</evidence>
<dbReference type="AlphaFoldDB" id="A0A939FSK8"/>
<gene>
    <name evidence="2" type="ORF">J1792_32960</name>
</gene>